<dbReference type="GO" id="GO:0007508">
    <property type="term" value="P:larval heart development"/>
    <property type="evidence" value="ECO:0007669"/>
    <property type="project" value="TreeGrafter"/>
</dbReference>
<comment type="caution">
    <text evidence="1">The sequence shown here is derived from an EMBL/GenBank/DDBJ whole genome shotgun (WGS) entry which is preliminary data.</text>
</comment>
<organism evidence="1 2">
    <name type="scientific">Brachionus plicatilis</name>
    <name type="common">Marine rotifer</name>
    <name type="synonym">Brachionus muelleri</name>
    <dbReference type="NCBI Taxonomy" id="10195"/>
    <lineage>
        <taxon>Eukaryota</taxon>
        <taxon>Metazoa</taxon>
        <taxon>Spiralia</taxon>
        <taxon>Gnathifera</taxon>
        <taxon>Rotifera</taxon>
        <taxon>Eurotatoria</taxon>
        <taxon>Monogononta</taxon>
        <taxon>Pseudotrocha</taxon>
        <taxon>Ploima</taxon>
        <taxon>Brachionidae</taxon>
        <taxon>Brachionus</taxon>
    </lineage>
</organism>
<evidence type="ECO:0000313" key="2">
    <source>
        <dbReference type="Proteomes" id="UP000276133"/>
    </source>
</evidence>
<proteinExistence type="predicted"/>
<accession>A0A3M7SHG3</accession>
<dbReference type="Proteomes" id="UP000276133">
    <property type="component" value="Unassembled WGS sequence"/>
</dbReference>
<dbReference type="GO" id="GO:0031012">
    <property type="term" value="C:extracellular matrix"/>
    <property type="evidence" value="ECO:0007669"/>
    <property type="project" value="TreeGrafter"/>
</dbReference>
<dbReference type="EMBL" id="REGN01001371">
    <property type="protein sequence ID" value="RNA35125.1"/>
    <property type="molecule type" value="Genomic_DNA"/>
</dbReference>
<reference evidence="1 2" key="1">
    <citation type="journal article" date="2018" name="Sci. Rep.">
        <title>Genomic signatures of local adaptation to the degree of environmental predictability in rotifers.</title>
        <authorList>
            <person name="Franch-Gras L."/>
            <person name="Hahn C."/>
            <person name="Garcia-Roger E.M."/>
            <person name="Carmona M.J."/>
            <person name="Serra M."/>
            <person name="Gomez A."/>
        </authorList>
    </citation>
    <scope>NUCLEOTIDE SEQUENCE [LARGE SCALE GENOMIC DNA]</scope>
    <source>
        <strain evidence="1">HYR1</strain>
    </source>
</reference>
<evidence type="ECO:0000313" key="1">
    <source>
        <dbReference type="EMBL" id="RNA35125.1"/>
    </source>
</evidence>
<dbReference type="OrthoDB" id="6780760at2759"/>
<dbReference type="GO" id="GO:0061343">
    <property type="term" value="P:cell adhesion involved in heart morphogenesis"/>
    <property type="evidence" value="ECO:0007669"/>
    <property type="project" value="TreeGrafter"/>
</dbReference>
<dbReference type="AlphaFoldDB" id="A0A3M7SHG3"/>
<sequence length="210" mass="24055">MNKTLGKCKSIKKISRNFFLYAVIITIYKSYCKTSLRRFSIEKAKKKYFFLVDSGLDKILVSCFYRPPHSSKEISIQINKIFGDFNYPKIVWSNLGGICSASFVQNLEFLENLQENFLHQMLLEPSFKNNILDLVITNDSNIIYNVNTGPPLGSSVKNILHNILTWEFSVHNTTKELTRACSSNSSIKNVTFQNLVKSWITMVGKMSSQI</sequence>
<dbReference type="PANTHER" id="PTHR33395">
    <property type="entry name" value="TRANSCRIPTASE, PUTATIVE-RELATED-RELATED"/>
    <property type="match status" value="1"/>
</dbReference>
<protein>
    <submittedName>
        <fullName evidence="1">Uncharacterized protein</fullName>
    </submittedName>
</protein>
<gene>
    <name evidence="1" type="ORF">BpHYR1_053234</name>
</gene>
<keyword evidence="2" id="KW-1185">Reference proteome</keyword>
<dbReference type="PANTHER" id="PTHR33395:SF22">
    <property type="entry name" value="REVERSE TRANSCRIPTASE DOMAIN-CONTAINING PROTEIN"/>
    <property type="match status" value="1"/>
</dbReference>
<name>A0A3M7SHG3_BRAPC</name>